<proteinExistence type="predicted"/>
<dbReference type="InterPro" id="IPR023164">
    <property type="entry name" value="YqgQ-like_sf"/>
</dbReference>
<organism evidence="1 2">
    <name type="scientific">Bacillus gobiensis</name>
    <dbReference type="NCBI Taxonomy" id="1441095"/>
    <lineage>
        <taxon>Bacteria</taxon>
        <taxon>Bacillati</taxon>
        <taxon>Bacillota</taxon>
        <taxon>Bacilli</taxon>
        <taxon>Bacillales</taxon>
        <taxon>Bacillaceae</taxon>
        <taxon>Bacillus</taxon>
    </lineage>
</organism>
<dbReference type="OrthoDB" id="2361671at2"/>
<evidence type="ECO:0008006" key="3">
    <source>
        <dbReference type="Google" id="ProtNLM"/>
    </source>
</evidence>
<dbReference type="PATRIC" id="fig|1441095.3.peg.1850"/>
<name>A0A0M3R9L3_9BACI</name>
<gene>
    <name evidence="1" type="ORF">AM592_08420</name>
</gene>
<accession>A0A0M3R9L3</accession>
<dbReference type="Pfam" id="PF06014">
    <property type="entry name" value="YqgQ-like"/>
    <property type="match status" value="1"/>
</dbReference>
<dbReference type="Proteomes" id="UP000067625">
    <property type="component" value="Chromosome"/>
</dbReference>
<dbReference type="Gene3D" id="1.10.287.760">
    <property type="entry name" value="YqgQ-like"/>
    <property type="match status" value="1"/>
</dbReference>
<dbReference type="STRING" id="1441095.AM592_08420"/>
<dbReference type="RefSeq" id="WP_053603385.1">
    <property type="nucleotide sequence ID" value="NZ_CP012600.1"/>
</dbReference>
<reference evidence="1 2" key="2">
    <citation type="journal article" date="2016" name="Int. J. Syst. Evol. Microbiol.">
        <title>Bacillus gobiensis sp. nov., isolated from a soil sample.</title>
        <authorList>
            <person name="Liu B."/>
            <person name="Liu G.H."/>
            <person name="Cetin S."/>
            <person name="Schumann P."/>
            <person name="Pan Z.Z."/>
            <person name="Chen Q.Q."/>
        </authorList>
    </citation>
    <scope>NUCLEOTIDE SEQUENCE [LARGE SCALE GENOMIC DNA]</scope>
    <source>
        <strain evidence="1 2">FJAT-4402</strain>
    </source>
</reference>
<reference evidence="2" key="1">
    <citation type="submission" date="2015-08" db="EMBL/GenBank/DDBJ databases">
        <title>Genome sequencing project for genomic taxonomy and phylogenomics of Bacillus-like bacteria.</title>
        <authorList>
            <person name="Liu B."/>
            <person name="Wang J."/>
            <person name="Zhu Y."/>
            <person name="Liu G."/>
            <person name="Chen Q."/>
            <person name="Chen Z."/>
            <person name="Lan J."/>
            <person name="Che J."/>
            <person name="Ge C."/>
            <person name="Shi H."/>
            <person name="Pan Z."/>
            <person name="Liu X."/>
        </authorList>
    </citation>
    <scope>NUCLEOTIDE SEQUENCE [LARGE SCALE GENOMIC DNA]</scope>
    <source>
        <strain evidence="2">FJAT-4402</strain>
    </source>
</reference>
<keyword evidence="2" id="KW-1185">Reference proteome</keyword>
<dbReference type="InterPro" id="IPR009256">
    <property type="entry name" value="YqgQ-like"/>
</dbReference>
<evidence type="ECO:0000313" key="1">
    <source>
        <dbReference type="EMBL" id="ALC81626.1"/>
    </source>
</evidence>
<dbReference type="SUPFAM" id="SSF158379">
    <property type="entry name" value="YqgQ-like"/>
    <property type="match status" value="1"/>
</dbReference>
<protein>
    <recommendedName>
        <fullName evidence="3">Cytosolic protein</fullName>
    </recommendedName>
</protein>
<evidence type="ECO:0000313" key="2">
    <source>
        <dbReference type="Proteomes" id="UP000067625"/>
    </source>
</evidence>
<dbReference type="EMBL" id="CP012600">
    <property type="protein sequence ID" value="ALC81626.1"/>
    <property type="molecule type" value="Genomic_DNA"/>
</dbReference>
<dbReference type="AlphaFoldDB" id="A0A0M3R9L3"/>
<sequence length="64" mass="7553">MKTLYDVQAFLRRFGTYVYFGDRKAELEFMLGELIELYADEMMTREDFLTATMLVKKELAAISK</sequence>